<protein>
    <submittedName>
        <fullName evidence="1">Uncharacterized protein</fullName>
    </submittedName>
</protein>
<gene>
    <name evidence="1" type="ORF">NIES30_08540</name>
</gene>
<reference evidence="1 2" key="1">
    <citation type="submission" date="2016-11" db="EMBL/GenBank/DDBJ databases">
        <title>Draft Genome Sequences of Nine Cyanobacterial Strains from Diverse Habitats.</title>
        <authorList>
            <person name="Zhu T."/>
            <person name="Hou S."/>
            <person name="Lu X."/>
            <person name="Hess W.R."/>
        </authorList>
    </citation>
    <scope>NUCLEOTIDE SEQUENCE [LARGE SCALE GENOMIC DNA]</scope>
    <source>
        <strain evidence="1 2">NIES-30</strain>
    </source>
</reference>
<dbReference type="OrthoDB" id="582944at2"/>
<evidence type="ECO:0000313" key="1">
    <source>
        <dbReference type="EMBL" id="OKH49193.1"/>
    </source>
</evidence>
<proteinExistence type="predicted"/>
<dbReference type="Proteomes" id="UP000185557">
    <property type="component" value="Unassembled WGS sequence"/>
</dbReference>
<accession>A0A1U7J7X1</accession>
<dbReference type="EMBL" id="MRCG01000004">
    <property type="protein sequence ID" value="OKH49193.1"/>
    <property type="molecule type" value="Genomic_DNA"/>
</dbReference>
<dbReference type="RefSeq" id="WP_073607977.1">
    <property type="nucleotide sequence ID" value="NZ_MRCG01000004.1"/>
</dbReference>
<organism evidence="1 2">
    <name type="scientific">Phormidium tenue NIES-30</name>
    <dbReference type="NCBI Taxonomy" id="549789"/>
    <lineage>
        <taxon>Bacteria</taxon>
        <taxon>Bacillati</taxon>
        <taxon>Cyanobacteriota</taxon>
        <taxon>Cyanophyceae</taxon>
        <taxon>Oscillatoriophycideae</taxon>
        <taxon>Oscillatoriales</taxon>
        <taxon>Oscillatoriaceae</taxon>
        <taxon>Phormidium</taxon>
    </lineage>
</organism>
<comment type="caution">
    <text evidence="1">The sequence shown here is derived from an EMBL/GenBank/DDBJ whole genome shotgun (WGS) entry which is preliminary data.</text>
</comment>
<name>A0A1U7J7X1_9CYAN</name>
<keyword evidence="2" id="KW-1185">Reference proteome</keyword>
<evidence type="ECO:0000313" key="2">
    <source>
        <dbReference type="Proteomes" id="UP000185557"/>
    </source>
</evidence>
<sequence>MSNYTTAELQTLVKAPMMTGLSVAMVDMGIVSTAIEAAAMSKQIAGAAQKYPDNSIIQAAFSEETMKRGDIKLDKPDIKPEDVKSGAMIDSAIADISAALTLVEGKASAEEVAEYKQFIYDCGAAVAAAAGEGLFGTGSNKVSPAEAAALAKFKVPLGL</sequence>
<dbReference type="AlphaFoldDB" id="A0A1U7J7X1"/>